<keyword evidence="2" id="KW-0479">Metal-binding</keyword>
<name>A0A2V1K1A4_9BURK</name>
<dbReference type="InterPro" id="IPR015813">
    <property type="entry name" value="Pyrv/PenolPyrv_kinase-like_dom"/>
</dbReference>
<comment type="caution">
    <text evidence="5">The sequence shown here is derived from an EMBL/GenBank/DDBJ whole genome shotgun (WGS) entry which is preliminary data.</text>
</comment>
<accession>A0A2V1K1A4</accession>
<dbReference type="GO" id="GO:0016832">
    <property type="term" value="F:aldehyde-lyase activity"/>
    <property type="evidence" value="ECO:0007669"/>
    <property type="project" value="TreeGrafter"/>
</dbReference>
<sequence>MSAPSLLTLKDKLRHERLVTYGMNIYGGSCMPVETAGHHGLDFVFIDTEHTALGVDGQLEKMLLAARAAGIDALVRVSGTIESEIRTSLELGATGVIIPQVHNAEQMRAIIRMSKFPGMGRRGGDSSVRSARFAAAGFDWQTYTESENARTVIVPMAESYEFFDDIDAILDVPGIDAVHFGPADYSLSRNLPVDYRMRHPEVRTRLEELLEKCHARSIKVMVPCAPADLEQARELVALGCDMLIMGSDLYWLNQAAQHAAQVRATLARSRPGDAR</sequence>
<dbReference type="GO" id="GO:0046872">
    <property type="term" value="F:metal ion binding"/>
    <property type="evidence" value="ECO:0007669"/>
    <property type="project" value="UniProtKB-KW"/>
</dbReference>
<dbReference type="Proteomes" id="UP000245212">
    <property type="component" value="Unassembled WGS sequence"/>
</dbReference>
<reference evidence="6" key="1">
    <citation type="submission" date="2018-05" db="EMBL/GenBank/DDBJ databases">
        <authorList>
            <person name="Li Y."/>
        </authorList>
    </citation>
    <scope>NUCLEOTIDE SEQUENCE [LARGE SCALE GENOMIC DNA]</scope>
    <source>
        <strain evidence="6">3d-2-2</strain>
    </source>
</reference>
<evidence type="ECO:0000256" key="3">
    <source>
        <dbReference type="ARBA" id="ARBA00023239"/>
    </source>
</evidence>
<dbReference type="PANTHER" id="PTHR30502">
    <property type="entry name" value="2-KETO-3-DEOXY-L-RHAMNONATE ALDOLASE"/>
    <property type="match status" value="1"/>
</dbReference>
<evidence type="ECO:0000313" key="6">
    <source>
        <dbReference type="Proteomes" id="UP000245212"/>
    </source>
</evidence>
<dbReference type="EMBL" id="QETA01000004">
    <property type="protein sequence ID" value="PWF22556.1"/>
    <property type="molecule type" value="Genomic_DNA"/>
</dbReference>
<dbReference type="RefSeq" id="WP_109062080.1">
    <property type="nucleotide sequence ID" value="NZ_QETA01000004.1"/>
</dbReference>
<proteinExistence type="inferred from homology"/>
<comment type="similarity">
    <text evidence="1">Belongs to the HpcH/HpaI aldolase family.</text>
</comment>
<evidence type="ECO:0000313" key="5">
    <source>
        <dbReference type="EMBL" id="PWF22556.1"/>
    </source>
</evidence>
<dbReference type="PANTHER" id="PTHR30502:SF0">
    <property type="entry name" value="PHOSPHOENOLPYRUVATE CARBOXYLASE FAMILY PROTEIN"/>
    <property type="match status" value="1"/>
</dbReference>
<dbReference type="AlphaFoldDB" id="A0A2V1K1A4"/>
<dbReference type="InterPro" id="IPR005000">
    <property type="entry name" value="Aldolase/citrate-lyase_domain"/>
</dbReference>
<organism evidence="5 6">
    <name type="scientific">Corticimicrobacter populi</name>
    <dbReference type="NCBI Taxonomy" id="2175229"/>
    <lineage>
        <taxon>Bacteria</taxon>
        <taxon>Pseudomonadati</taxon>
        <taxon>Pseudomonadota</taxon>
        <taxon>Betaproteobacteria</taxon>
        <taxon>Burkholderiales</taxon>
        <taxon>Alcaligenaceae</taxon>
        <taxon>Corticimicrobacter</taxon>
    </lineage>
</organism>
<dbReference type="InterPro" id="IPR040442">
    <property type="entry name" value="Pyrv_kinase-like_dom_sf"/>
</dbReference>
<dbReference type="SUPFAM" id="SSF51621">
    <property type="entry name" value="Phosphoenolpyruvate/pyruvate domain"/>
    <property type="match status" value="1"/>
</dbReference>
<dbReference type="Gene3D" id="3.20.20.60">
    <property type="entry name" value="Phosphoenolpyruvate-binding domains"/>
    <property type="match status" value="1"/>
</dbReference>
<dbReference type="InterPro" id="IPR050251">
    <property type="entry name" value="HpcH-HpaI_aldolase"/>
</dbReference>
<gene>
    <name evidence="5" type="ORF">DD235_10735</name>
</gene>
<evidence type="ECO:0000259" key="4">
    <source>
        <dbReference type="Pfam" id="PF03328"/>
    </source>
</evidence>
<dbReference type="GO" id="GO:0005737">
    <property type="term" value="C:cytoplasm"/>
    <property type="evidence" value="ECO:0007669"/>
    <property type="project" value="TreeGrafter"/>
</dbReference>
<keyword evidence="6" id="KW-1185">Reference proteome</keyword>
<feature type="domain" description="HpcH/HpaI aldolase/citrate lyase" evidence="4">
    <location>
        <begin position="33"/>
        <end position="248"/>
    </location>
</feature>
<keyword evidence="3" id="KW-0456">Lyase</keyword>
<protein>
    <submittedName>
        <fullName evidence="5">2,4-dihydroxyhept-2-ene-1,7-dioic acid aldolase</fullName>
    </submittedName>
</protein>
<dbReference type="Pfam" id="PF03328">
    <property type="entry name" value="HpcH_HpaI"/>
    <property type="match status" value="1"/>
</dbReference>
<evidence type="ECO:0000256" key="2">
    <source>
        <dbReference type="ARBA" id="ARBA00022723"/>
    </source>
</evidence>
<evidence type="ECO:0000256" key="1">
    <source>
        <dbReference type="ARBA" id="ARBA00005568"/>
    </source>
</evidence>